<dbReference type="PROSITE" id="PS51904">
    <property type="entry name" value="GLYCOSYL_HYDROL_F25_2"/>
    <property type="match status" value="1"/>
</dbReference>
<keyword evidence="7" id="KW-1185">Reference proteome</keyword>
<evidence type="ECO:0000313" key="6">
    <source>
        <dbReference type="EMBL" id="SDC25973.1"/>
    </source>
</evidence>
<feature type="domain" description="LysM" evidence="5">
    <location>
        <begin position="228"/>
        <end position="272"/>
    </location>
</feature>
<sequence length="327" mass="34762">MTDYGIDLSHWNTVTDWHAVRGNNITYASIKLTENTDFVDPDAAGHIAGARSAGIVPGGYHFARPGNIPAQVGHFAAHLERHRLLSTPGALAPMLDMEAPELRGQANSFTAEFIDRLRAATGIGRVLVYANLDWFTHVLRPGQWADEDVMLWIARYNGDPGNPGWTHPRLALHQHTSTGTMPGIPGKVDRNATMTGWSLAALTLDGTTPAPGPQPSAPVPAPPPGPGGTYTIQPGDTLTGIAQKFGTSVTALAALNHIPDPNRILAGATLRLPGPTAPPQTRRYQIRPGDTLSGIAARHGTTVAALARLNGISDPNRIYAGNWLTLP</sequence>
<accession>A0A1G6K4X3</accession>
<evidence type="ECO:0000256" key="1">
    <source>
        <dbReference type="ARBA" id="ARBA00010646"/>
    </source>
</evidence>
<proteinExistence type="inferred from homology"/>
<dbReference type="Proteomes" id="UP000199501">
    <property type="component" value="Unassembled WGS sequence"/>
</dbReference>
<dbReference type="RefSeq" id="WP_139190495.1">
    <property type="nucleotide sequence ID" value="NZ_FMZZ01000001.1"/>
</dbReference>
<evidence type="ECO:0000256" key="4">
    <source>
        <dbReference type="SAM" id="MobiDB-lite"/>
    </source>
</evidence>
<dbReference type="InterPro" id="IPR017853">
    <property type="entry name" value="GH"/>
</dbReference>
<evidence type="ECO:0000256" key="2">
    <source>
        <dbReference type="ARBA" id="ARBA00022801"/>
    </source>
</evidence>
<dbReference type="STRING" id="1271860.SAMN05216174_101715"/>
<dbReference type="SUPFAM" id="SSF54106">
    <property type="entry name" value="LysM domain"/>
    <property type="match status" value="2"/>
</dbReference>
<dbReference type="InterPro" id="IPR036779">
    <property type="entry name" value="LysM_dom_sf"/>
</dbReference>
<dbReference type="EMBL" id="FMZZ01000001">
    <property type="protein sequence ID" value="SDC25973.1"/>
    <property type="molecule type" value="Genomic_DNA"/>
</dbReference>
<dbReference type="Pfam" id="PF01476">
    <property type="entry name" value="LysM"/>
    <property type="match status" value="2"/>
</dbReference>
<dbReference type="InterPro" id="IPR018077">
    <property type="entry name" value="Glyco_hydro_fam25_subgr"/>
</dbReference>
<dbReference type="PROSITE" id="PS51782">
    <property type="entry name" value="LYSM"/>
    <property type="match status" value="2"/>
</dbReference>
<dbReference type="InterPro" id="IPR018392">
    <property type="entry name" value="LysM"/>
</dbReference>
<keyword evidence="3" id="KW-0326">Glycosidase</keyword>
<dbReference type="GO" id="GO:0016998">
    <property type="term" value="P:cell wall macromolecule catabolic process"/>
    <property type="evidence" value="ECO:0007669"/>
    <property type="project" value="InterPro"/>
</dbReference>
<reference evidence="7" key="1">
    <citation type="submission" date="2016-10" db="EMBL/GenBank/DDBJ databases">
        <authorList>
            <person name="Varghese N."/>
            <person name="Submissions S."/>
        </authorList>
    </citation>
    <scope>NUCLEOTIDE SEQUENCE [LARGE SCALE GENOMIC DNA]</scope>
    <source>
        <strain evidence="7">IBRC-M 10403</strain>
    </source>
</reference>
<dbReference type="GO" id="GO:0003796">
    <property type="term" value="F:lysozyme activity"/>
    <property type="evidence" value="ECO:0007669"/>
    <property type="project" value="InterPro"/>
</dbReference>
<organism evidence="6 7">
    <name type="scientific">Actinokineospora iranica</name>
    <dbReference type="NCBI Taxonomy" id="1271860"/>
    <lineage>
        <taxon>Bacteria</taxon>
        <taxon>Bacillati</taxon>
        <taxon>Actinomycetota</taxon>
        <taxon>Actinomycetes</taxon>
        <taxon>Pseudonocardiales</taxon>
        <taxon>Pseudonocardiaceae</taxon>
        <taxon>Actinokineospora</taxon>
    </lineage>
</organism>
<dbReference type="OrthoDB" id="3698205at2"/>
<feature type="region of interest" description="Disordered" evidence="4">
    <location>
        <begin position="204"/>
        <end position="228"/>
    </location>
</feature>
<evidence type="ECO:0000313" key="7">
    <source>
        <dbReference type="Proteomes" id="UP000199501"/>
    </source>
</evidence>
<name>A0A1G6K4X3_9PSEU</name>
<evidence type="ECO:0000259" key="5">
    <source>
        <dbReference type="PROSITE" id="PS51782"/>
    </source>
</evidence>
<dbReference type="CDD" id="cd00599">
    <property type="entry name" value="GH25_muramidase"/>
    <property type="match status" value="1"/>
</dbReference>
<dbReference type="SMART" id="SM00641">
    <property type="entry name" value="Glyco_25"/>
    <property type="match status" value="1"/>
</dbReference>
<dbReference type="Gene3D" id="3.20.20.80">
    <property type="entry name" value="Glycosidases"/>
    <property type="match status" value="1"/>
</dbReference>
<protein>
    <submittedName>
        <fullName evidence="6">LysM domain-containing protein</fullName>
    </submittedName>
</protein>
<dbReference type="CDD" id="cd00118">
    <property type="entry name" value="LysM"/>
    <property type="match status" value="2"/>
</dbReference>
<dbReference type="InterPro" id="IPR002053">
    <property type="entry name" value="Glyco_hydro_25"/>
</dbReference>
<dbReference type="GO" id="GO:0009253">
    <property type="term" value="P:peptidoglycan catabolic process"/>
    <property type="evidence" value="ECO:0007669"/>
    <property type="project" value="InterPro"/>
</dbReference>
<feature type="domain" description="LysM" evidence="5">
    <location>
        <begin position="282"/>
        <end position="326"/>
    </location>
</feature>
<comment type="similarity">
    <text evidence="1">Belongs to the glycosyl hydrolase 25 family.</text>
</comment>
<dbReference type="Gene3D" id="3.10.350.10">
    <property type="entry name" value="LysM domain"/>
    <property type="match status" value="2"/>
</dbReference>
<dbReference type="SUPFAM" id="SSF51445">
    <property type="entry name" value="(Trans)glycosidases"/>
    <property type="match status" value="1"/>
</dbReference>
<dbReference type="SMART" id="SM00257">
    <property type="entry name" value="LysM"/>
    <property type="match status" value="2"/>
</dbReference>
<dbReference type="PANTHER" id="PTHR33734">
    <property type="entry name" value="LYSM DOMAIN-CONTAINING GPI-ANCHORED PROTEIN 2"/>
    <property type="match status" value="1"/>
</dbReference>
<dbReference type="AlphaFoldDB" id="A0A1G6K4X3"/>
<dbReference type="Pfam" id="PF01183">
    <property type="entry name" value="Glyco_hydro_25"/>
    <property type="match status" value="1"/>
</dbReference>
<feature type="compositionally biased region" description="Pro residues" evidence="4">
    <location>
        <begin position="210"/>
        <end position="226"/>
    </location>
</feature>
<evidence type="ECO:0000256" key="3">
    <source>
        <dbReference type="ARBA" id="ARBA00023295"/>
    </source>
</evidence>
<dbReference type="PANTHER" id="PTHR33734:SF22">
    <property type="entry name" value="MEMBRANE-BOUND LYTIC MUREIN TRANSGLYCOSYLASE D"/>
    <property type="match status" value="1"/>
</dbReference>
<keyword evidence="2" id="KW-0378">Hydrolase</keyword>
<gene>
    <name evidence="6" type="ORF">SAMN05216174_101715</name>
</gene>